<comment type="similarity">
    <text evidence="2 5">Belongs to the malic enzymes family.</text>
</comment>
<dbReference type="EMBL" id="JAYGHY010000035">
    <property type="protein sequence ID" value="MEA5443052.1"/>
    <property type="molecule type" value="Genomic_DNA"/>
</dbReference>
<dbReference type="Pfam" id="PF03949">
    <property type="entry name" value="Malic_M"/>
    <property type="match status" value="1"/>
</dbReference>
<sequence>MVAEPSRQRSTTLRGAELLNDPLLNKGTAFSRAERQALGLEALLPWQVETIEAQVERCRLAFGAMGSDLERYAYLQTLRERNVTLFHRFLADHIELAMPIVYTPTVGQAIQHFSHSYRSPSQGIYLAAPQQERLEELLAQACGDHSPELLLVTDAQGILGIGDQGVGGIQICQGKLAVYTLCAGLDPARGLPVMLDVGTDRPELLADPCYPGLRQPRLQGEAYTVFLDRFITAVQRVCPGALVHWEDFGAAHARPVLEAYRHRVPSFNDDIQGTSSVAAAAILAGLRGLGKPLADQQIVIFGAGSAGCGIAERLWRLLQRAGLSAAAAADRLWLIDRDGLIHTGTPALSEGARPFAKTQQQLAARFGAEACESSQGPGLLAVVEAVRPGVLIGTSTAAGAFDQAVVEALCGGGERPIVLPLSNPTHLAEITPENLLRWSQGQALVATGSPFAAVACTGSAGQPIERVIGQCNNCFVFPGLGYGAVAVGATAVSDTMIDASIEALARVIPAASDPEAPLMPPLSAVQAVSRAVAEAVALAAVQEGLARHAITPEAARNRLDAARWTPIYTELLALDEASAAR</sequence>
<comment type="cofactor">
    <cofactor evidence="1">
        <name>Mn(2+)</name>
        <dbReference type="ChEBI" id="CHEBI:29035"/>
    </cofactor>
</comment>
<dbReference type="InterPro" id="IPR046346">
    <property type="entry name" value="Aminoacid_DH-like_N_sf"/>
</dbReference>
<dbReference type="InterPro" id="IPR012301">
    <property type="entry name" value="Malic_N_dom"/>
</dbReference>
<proteinExistence type="inferred from homology"/>
<accession>A0ABU5SYA7</accession>
<dbReference type="InterPro" id="IPR037062">
    <property type="entry name" value="Malic_N_dom_sf"/>
</dbReference>
<dbReference type="InterPro" id="IPR001891">
    <property type="entry name" value="Malic_OxRdtase"/>
</dbReference>
<evidence type="ECO:0000259" key="7">
    <source>
        <dbReference type="SMART" id="SM01274"/>
    </source>
</evidence>
<dbReference type="NCBIfam" id="NF010052">
    <property type="entry name" value="PRK13529.1"/>
    <property type="match status" value="1"/>
</dbReference>
<organism evidence="8 9">
    <name type="scientific">Cyanobium gracile UHCC 0281</name>
    <dbReference type="NCBI Taxonomy" id="3110309"/>
    <lineage>
        <taxon>Bacteria</taxon>
        <taxon>Bacillati</taxon>
        <taxon>Cyanobacteriota</taxon>
        <taxon>Cyanophyceae</taxon>
        <taxon>Synechococcales</taxon>
        <taxon>Prochlorococcaceae</taxon>
        <taxon>Cyanobium</taxon>
    </lineage>
</organism>
<dbReference type="InterPro" id="IPR012302">
    <property type="entry name" value="Malic_NAD-bd"/>
</dbReference>
<dbReference type="SMART" id="SM00919">
    <property type="entry name" value="Malic_M"/>
    <property type="match status" value="1"/>
</dbReference>
<dbReference type="SMART" id="SM01274">
    <property type="entry name" value="malic"/>
    <property type="match status" value="1"/>
</dbReference>
<dbReference type="EC" id="1.1.1.38" evidence="8"/>
<dbReference type="Pfam" id="PF00390">
    <property type="entry name" value="malic"/>
    <property type="match status" value="1"/>
</dbReference>
<dbReference type="PANTHER" id="PTHR23406:SF34">
    <property type="entry name" value="NAD-DEPENDENT MALIC ENZYME, MITOCHONDRIAL"/>
    <property type="match status" value="1"/>
</dbReference>
<dbReference type="PIRSF" id="PIRSF000106">
    <property type="entry name" value="ME"/>
    <property type="match status" value="1"/>
</dbReference>
<feature type="domain" description="Malic enzyme NAD-binding" evidence="6">
    <location>
        <begin position="271"/>
        <end position="541"/>
    </location>
</feature>
<dbReference type="Gene3D" id="3.40.50.720">
    <property type="entry name" value="NAD(P)-binding Rossmann-like Domain"/>
    <property type="match status" value="1"/>
</dbReference>
<evidence type="ECO:0000259" key="6">
    <source>
        <dbReference type="SMART" id="SM00919"/>
    </source>
</evidence>
<keyword evidence="4" id="KW-0520">NAD</keyword>
<dbReference type="PRINTS" id="PR00072">
    <property type="entry name" value="MALOXRDTASE"/>
</dbReference>
<evidence type="ECO:0000256" key="1">
    <source>
        <dbReference type="ARBA" id="ARBA00001936"/>
    </source>
</evidence>
<evidence type="ECO:0000313" key="8">
    <source>
        <dbReference type="EMBL" id="MEA5443052.1"/>
    </source>
</evidence>
<keyword evidence="3 5" id="KW-0479">Metal-binding</keyword>
<keyword evidence="8" id="KW-0560">Oxidoreductase</keyword>
<evidence type="ECO:0000256" key="3">
    <source>
        <dbReference type="ARBA" id="ARBA00022723"/>
    </source>
</evidence>
<dbReference type="GO" id="GO:0016491">
    <property type="term" value="F:oxidoreductase activity"/>
    <property type="evidence" value="ECO:0007669"/>
    <property type="project" value="UniProtKB-KW"/>
</dbReference>
<dbReference type="SUPFAM" id="SSF51735">
    <property type="entry name" value="NAD(P)-binding Rossmann-fold domains"/>
    <property type="match status" value="1"/>
</dbReference>
<dbReference type="InterPro" id="IPR036291">
    <property type="entry name" value="NAD(P)-bd_dom_sf"/>
</dbReference>
<evidence type="ECO:0000256" key="5">
    <source>
        <dbReference type="RuleBase" id="RU003427"/>
    </source>
</evidence>
<evidence type="ECO:0000313" key="9">
    <source>
        <dbReference type="Proteomes" id="UP001302329"/>
    </source>
</evidence>
<dbReference type="InterPro" id="IPR015884">
    <property type="entry name" value="Malic_enzyme_CS"/>
</dbReference>
<dbReference type="RefSeq" id="WP_323357074.1">
    <property type="nucleotide sequence ID" value="NZ_JAYGHY010000035.1"/>
</dbReference>
<feature type="domain" description="Malic enzyme N-terminal" evidence="7">
    <location>
        <begin position="79"/>
        <end position="261"/>
    </location>
</feature>
<name>A0ABU5SYA7_9CYAN</name>
<dbReference type="PROSITE" id="PS00331">
    <property type="entry name" value="MALIC_ENZYMES"/>
    <property type="match status" value="1"/>
</dbReference>
<dbReference type="Proteomes" id="UP001302329">
    <property type="component" value="Unassembled WGS sequence"/>
</dbReference>
<reference evidence="8 9" key="1">
    <citation type="submission" date="2023-12" db="EMBL/GenBank/DDBJ databases">
        <title>Baltic Sea Cyanobacteria.</title>
        <authorList>
            <person name="Delbaje E."/>
            <person name="Fewer D.P."/>
            <person name="Shishido T.K."/>
        </authorList>
    </citation>
    <scope>NUCLEOTIDE SEQUENCE [LARGE SCALE GENOMIC DNA]</scope>
    <source>
        <strain evidence="8 9">UHCC 0281</strain>
    </source>
</reference>
<evidence type="ECO:0000256" key="4">
    <source>
        <dbReference type="ARBA" id="ARBA00023027"/>
    </source>
</evidence>
<protein>
    <submittedName>
        <fullName evidence="8">NAD-dependent malic enzyme</fullName>
        <ecNumber evidence="8">1.1.1.38</ecNumber>
    </submittedName>
</protein>
<comment type="caution">
    <text evidence="8">The sequence shown here is derived from an EMBL/GenBank/DDBJ whole genome shotgun (WGS) entry which is preliminary data.</text>
</comment>
<gene>
    <name evidence="8" type="ORF">VB739_10870</name>
</gene>
<dbReference type="SUPFAM" id="SSF53223">
    <property type="entry name" value="Aminoacid dehydrogenase-like, N-terminal domain"/>
    <property type="match status" value="1"/>
</dbReference>
<dbReference type="Gene3D" id="3.40.50.10380">
    <property type="entry name" value="Malic enzyme, N-terminal domain"/>
    <property type="match status" value="1"/>
</dbReference>
<keyword evidence="9" id="KW-1185">Reference proteome</keyword>
<dbReference type="PANTHER" id="PTHR23406">
    <property type="entry name" value="MALIC ENZYME-RELATED"/>
    <property type="match status" value="1"/>
</dbReference>
<evidence type="ECO:0000256" key="2">
    <source>
        <dbReference type="ARBA" id="ARBA00008785"/>
    </source>
</evidence>